<evidence type="ECO:0000313" key="1">
    <source>
        <dbReference type="EMBL" id="AEI50759.1"/>
    </source>
</evidence>
<dbReference type="InterPro" id="IPR034660">
    <property type="entry name" value="DinB/YfiT-like"/>
</dbReference>
<sequence length="127" mass="14343">MEALNGTIIQWRKELENYTFEQQCTKPSPTAWSLGQLYRHLIEDTYFYLEQATIAASTEEHRFEEASPAAKVLFLVNGFPDEQMEGAPNNAFIQQPDSKQQLMTDLLNLKDAVPNVGLMVLGSPHQG</sequence>
<reference evidence="1 2" key="2">
    <citation type="journal article" date="2012" name="Stand. Genomic Sci.">
        <title>Complete genome sequence of the aquatic bacterium Runella slithyformis type strain (LSU 4(T)).</title>
        <authorList>
            <person name="Copeland A."/>
            <person name="Zhang X."/>
            <person name="Misra M."/>
            <person name="Lapidus A."/>
            <person name="Nolan M."/>
            <person name="Lucas S."/>
            <person name="Deshpande S."/>
            <person name="Cheng J.F."/>
            <person name="Tapia R."/>
            <person name="Goodwin L.A."/>
            <person name="Pitluck S."/>
            <person name="Liolios K."/>
            <person name="Pagani I."/>
            <person name="Ivanova N."/>
            <person name="Mikhailova N."/>
            <person name="Pati A."/>
            <person name="Chen A."/>
            <person name="Palaniappan K."/>
            <person name="Land M."/>
            <person name="Hauser L."/>
            <person name="Pan C."/>
            <person name="Jeffries C.D."/>
            <person name="Detter J.C."/>
            <person name="Brambilla E.M."/>
            <person name="Rohde M."/>
            <person name="Djao O.D."/>
            <person name="Goker M."/>
            <person name="Sikorski J."/>
            <person name="Tindall B.J."/>
            <person name="Woyke T."/>
            <person name="Bristow J."/>
            <person name="Eisen J.A."/>
            <person name="Markowitz V."/>
            <person name="Hugenholtz P."/>
            <person name="Kyrpides N.C."/>
            <person name="Klenk H.P."/>
            <person name="Mavromatis K."/>
        </authorList>
    </citation>
    <scope>NUCLEOTIDE SEQUENCE [LARGE SCALE GENOMIC DNA]</scope>
    <source>
        <strain evidence="2">ATCC 29530 / DSM 19594 / LMG 11500 / NCIMB 11436 / LSU 4</strain>
    </source>
</reference>
<evidence type="ECO:0008006" key="3">
    <source>
        <dbReference type="Google" id="ProtNLM"/>
    </source>
</evidence>
<dbReference type="EMBL" id="CP002859">
    <property type="protein sequence ID" value="AEI50759.1"/>
    <property type="molecule type" value="Genomic_DNA"/>
</dbReference>
<dbReference type="Gene3D" id="1.20.120.450">
    <property type="entry name" value="dinb family like domain"/>
    <property type="match status" value="1"/>
</dbReference>
<dbReference type="Proteomes" id="UP000000493">
    <property type="component" value="Chromosome"/>
</dbReference>
<organism evidence="1 2">
    <name type="scientific">Runella slithyformis (strain ATCC 29530 / DSM 19594 / LMG 11500 / NCIMB 11436 / LSU 4)</name>
    <dbReference type="NCBI Taxonomy" id="761193"/>
    <lineage>
        <taxon>Bacteria</taxon>
        <taxon>Pseudomonadati</taxon>
        <taxon>Bacteroidota</taxon>
        <taxon>Cytophagia</taxon>
        <taxon>Cytophagales</taxon>
        <taxon>Spirosomataceae</taxon>
        <taxon>Runella</taxon>
    </lineage>
</organism>
<reference evidence="2" key="1">
    <citation type="submission" date="2011-06" db="EMBL/GenBank/DDBJ databases">
        <title>The complete genome of chromosome of Runella slithyformis DSM 19594.</title>
        <authorList>
            <consortium name="US DOE Joint Genome Institute (JGI-PGF)"/>
            <person name="Lucas S."/>
            <person name="Han J."/>
            <person name="Lapidus A."/>
            <person name="Bruce D."/>
            <person name="Goodwin L."/>
            <person name="Pitluck S."/>
            <person name="Peters L."/>
            <person name="Kyrpides N."/>
            <person name="Mavromatis K."/>
            <person name="Ivanova N."/>
            <person name="Ovchinnikova G."/>
            <person name="Zhang X."/>
            <person name="Misra M."/>
            <person name="Detter J.C."/>
            <person name="Tapia R."/>
            <person name="Han C."/>
            <person name="Land M."/>
            <person name="Hauser L."/>
            <person name="Markowitz V."/>
            <person name="Cheng J.-F."/>
            <person name="Hugenholtz P."/>
            <person name="Woyke T."/>
            <person name="Wu D."/>
            <person name="Tindall B."/>
            <person name="Faehrich R."/>
            <person name="Brambilla E."/>
            <person name="Klenk H.-P."/>
            <person name="Eisen J.A."/>
        </authorList>
    </citation>
    <scope>NUCLEOTIDE SEQUENCE [LARGE SCALE GENOMIC DNA]</scope>
    <source>
        <strain evidence="2">ATCC 29530 / DSM 19594 / LMG 11500 / NCIMB 11436 / LSU 4</strain>
    </source>
</reference>
<accession>A0A7U4E811</accession>
<dbReference type="SUPFAM" id="SSF109854">
    <property type="entry name" value="DinB/YfiT-like putative metalloenzymes"/>
    <property type="match status" value="1"/>
</dbReference>
<evidence type="ECO:0000313" key="2">
    <source>
        <dbReference type="Proteomes" id="UP000000493"/>
    </source>
</evidence>
<dbReference type="RefSeq" id="WP_013930052.1">
    <property type="nucleotide sequence ID" value="NC_015703.1"/>
</dbReference>
<keyword evidence="2" id="KW-1185">Reference proteome</keyword>
<gene>
    <name evidence="1" type="ordered locus">Runsl_4432</name>
</gene>
<dbReference type="KEGG" id="rsi:Runsl_4432"/>
<name>A0A7U4E811_RUNSL</name>
<proteinExistence type="predicted"/>
<protein>
    <recommendedName>
        <fullName evidence="3">DinB family protein</fullName>
    </recommendedName>
</protein>
<dbReference type="AlphaFoldDB" id="A0A7U4E811"/>